<proteinExistence type="predicted"/>
<gene>
    <name evidence="6" type="ORF">DCAF_LOCUS6568</name>
</gene>
<evidence type="ECO:0000259" key="5">
    <source>
        <dbReference type="Pfam" id="PF01582"/>
    </source>
</evidence>
<dbReference type="Gene3D" id="3.40.50.10140">
    <property type="entry name" value="Toll/interleukin-1 receptor homology (TIR) domain"/>
    <property type="match status" value="1"/>
</dbReference>
<name>A0AAV1R8M2_9ROSI</name>
<dbReference type="PANTHER" id="PTHR32009">
    <property type="entry name" value="TMV RESISTANCE PROTEIN N-LIKE"/>
    <property type="match status" value="1"/>
</dbReference>
<evidence type="ECO:0000256" key="1">
    <source>
        <dbReference type="ARBA" id="ARBA00011982"/>
    </source>
</evidence>
<reference evidence="6 7" key="1">
    <citation type="submission" date="2024-01" db="EMBL/GenBank/DDBJ databases">
        <authorList>
            <person name="Waweru B."/>
        </authorList>
    </citation>
    <scope>NUCLEOTIDE SEQUENCE [LARGE SCALE GENOMIC DNA]</scope>
</reference>
<keyword evidence="3" id="KW-0520">NAD</keyword>
<keyword evidence="2" id="KW-0378">Hydrolase</keyword>
<evidence type="ECO:0000256" key="2">
    <source>
        <dbReference type="ARBA" id="ARBA00022801"/>
    </source>
</evidence>
<evidence type="ECO:0000313" key="6">
    <source>
        <dbReference type="EMBL" id="CAK7328825.1"/>
    </source>
</evidence>
<evidence type="ECO:0000313" key="7">
    <source>
        <dbReference type="Proteomes" id="UP001314170"/>
    </source>
</evidence>
<feature type="domain" description="TIR" evidence="5">
    <location>
        <begin position="33"/>
        <end position="79"/>
    </location>
</feature>
<comment type="caution">
    <text evidence="6">The sequence shown here is derived from an EMBL/GenBank/DDBJ whole genome shotgun (WGS) entry which is preliminary data.</text>
</comment>
<comment type="catalytic activity">
    <reaction evidence="4">
        <text>NAD(+) + H2O = ADP-D-ribose + nicotinamide + H(+)</text>
        <dbReference type="Rhea" id="RHEA:16301"/>
        <dbReference type="ChEBI" id="CHEBI:15377"/>
        <dbReference type="ChEBI" id="CHEBI:15378"/>
        <dbReference type="ChEBI" id="CHEBI:17154"/>
        <dbReference type="ChEBI" id="CHEBI:57540"/>
        <dbReference type="ChEBI" id="CHEBI:57967"/>
        <dbReference type="EC" id="3.2.2.6"/>
    </reaction>
    <physiologicalReaction direction="left-to-right" evidence="4">
        <dbReference type="Rhea" id="RHEA:16302"/>
    </physiologicalReaction>
</comment>
<dbReference type="EC" id="3.2.2.6" evidence="1"/>
<accession>A0AAV1R8M2</accession>
<dbReference type="GO" id="GO:0007165">
    <property type="term" value="P:signal transduction"/>
    <property type="evidence" value="ECO:0007669"/>
    <property type="project" value="InterPro"/>
</dbReference>
<evidence type="ECO:0000256" key="4">
    <source>
        <dbReference type="ARBA" id="ARBA00047304"/>
    </source>
</evidence>
<evidence type="ECO:0000256" key="3">
    <source>
        <dbReference type="ARBA" id="ARBA00023027"/>
    </source>
</evidence>
<dbReference type="SUPFAM" id="SSF52200">
    <property type="entry name" value="Toll/Interleukin receptor TIR domain"/>
    <property type="match status" value="1"/>
</dbReference>
<dbReference type="PANTHER" id="PTHR32009:SF39">
    <property type="entry name" value="TIR DOMAIN-CONTAINING PROTEIN"/>
    <property type="match status" value="1"/>
</dbReference>
<dbReference type="InterPro" id="IPR035897">
    <property type="entry name" value="Toll_tir_struct_dom_sf"/>
</dbReference>
<dbReference type="GO" id="GO:0061809">
    <property type="term" value="F:NAD+ nucleosidase activity, cyclic ADP-ribose generating"/>
    <property type="evidence" value="ECO:0007669"/>
    <property type="project" value="UniProtKB-EC"/>
</dbReference>
<dbReference type="AlphaFoldDB" id="A0AAV1R8M2"/>
<keyword evidence="7" id="KW-1185">Reference proteome</keyword>
<dbReference type="EMBL" id="CAWUPB010000903">
    <property type="protein sequence ID" value="CAK7328825.1"/>
    <property type="molecule type" value="Genomic_DNA"/>
</dbReference>
<dbReference type="InterPro" id="IPR000157">
    <property type="entry name" value="TIR_dom"/>
</dbReference>
<protein>
    <recommendedName>
        <fullName evidence="1">ADP-ribosyl cyclase/cyclic ADP-ribose hydrolase</fullName>
        <ecNumber evidence="1">3.2.2.6</ecNumber>
    </recommendedName>
</protein>
<sequence length="80" mass="8882">MEKTLLKRSLVSSVMLGDDQDEDSLIAAMHLLHGTCVDELVKILECKMKYGQIVLPIFYHVDPSDVDEQTGSFGNAFAHS</sequence>
<dbReference type="Pfam" id="PF01582">
    <property type="entry name" value="TIR"/>
    <property type="match status" value="1"/>
</dbReference>
<dbReference type="Proteomes" id="UP001314170">
    <property type="component" value="Unassembled WGS sequence"/>
</dbReference>
<organism evidence="6 7">
    <name type="scientific">Dovyalis caffra</name>
    <dbReference type="NCBI Taxonomy" id="77055"/>
    <lineage>
        <taxon>Eukaryota</taxon>
        <taxon>Viridiplantae</taxon>
        <taxon>Streptophyta</taxon>
        <taxon>Embryophyta</taxon>
        <taxon>Tracheophyta</taxon>
        <taxon>Spermatophyta</taxon>
        <taxon>Magnoliopsida</taxon>
        <taxon>eudicotyledons</taxon>
        <taxon>Gunneridae</taxon>
        <taxon>Pentapetalae</taxon>
        <taxon>rosids</taxon>
        <taxon>fabids</taxon>
        <taxon>Malpighiales</taxon>
        <taxon>Salicaceae</taxon>
        <taxon>Flacourtieae</taxon>
        <taxon>Dovyalis</taxon>
    </lineage>
</organism>